<dbReference type="EMBL" id="JAPNKA010000001">
    <property type="protein sequence ID" value="MCY1079791.1"/>
    <property type="molecule type" value="Genomic_DNA"/>
</dbReference>
<evidence type="ECO:0000256" key="1">
    <source>
        <dbReference type="SAM" id="SignalP"/>
    </source>
</evidence>
<protein>
    <submittedName>
        <fullName evidence="2">Uncharacterized protein</fullName>
    </submittedName>
</protein>
<dbReference type="RefSeq" id="WP_267538487.1">
    <property type="nucleotide sequence ID" value="NZ_JAPNKA010000001.1"/>
</dbReference>
<keyword evidence="3" id="KW-1185">Reference proteome</keyword>
<comment type="caution">
    <text evidence="2">The sequence shown here is derived from an EMBL/GenBank/DDBJ whole genome shotgun (WGS) entry which is preliminary data.</text>
</comment>
<dbReference type="Proteomes" id="UP001207654">
    <property type="component" value="Unassembled WGS sequence"/>
</dbReference>
<feature type="signal peptide" evidence="1">
    <location>
        <begin position="1"/>
        <end position="24"/>
    </location>
</feature>
<accession>A0ABT4AEP9</accession>
<evidence type="ECO:0000313" key="3">
    <source>
        <dbReference type="Proteomes" id="UP001207654"/>
    </source>
</evidence>
<feature type="chain" id="PRO_5046035917" evidence="1">
    <location>
        <begin position="25"/>
        <end position="465"/>
    </location>
</feature>
<keyword evidence="1" id="KW-0732">Signal</keyword>
<reference evidence="2 3" key="1">
    <citation type="submission" date="2022-11" db="EMBL/GenBank/DDBJ databases">
        <title>Minimal conservation of predation-associated metabolite biosynthetic gene clusters underscores biosynthetic potential of Myxococcota including descriptions for ten novel species: Archangium lansinium sp. nov., Myxococcus landrumus sp. nov., Nannocystis bai.</title>
        <authorList>
            <person name="Ahearne A."/>
            <person name="Stevens C."/>
            <person name="Phillips K."/>
        </authorList>
    </citation>
    <scope>NUCLEOTIDE SEQUENCE [LARGE SCALE GENOMIC DNA]</scope>
    <source>
        <strain evidence="2 3">MIWBW</strain>
    </source>
</reference>
<name>A0ABT4AEP9_9BACT</name>
<evidence type="ECO:0000313" key="2">
    <source>
        <dbReference type="EMBL" id="MCY1079791.1"/>
    </source>
</evidence>
<sequence>MSLRIPLLCSLLLAAAAVPLDAEAACNATTNRDLAWRYAPIHHQDADSTRYRGDMVTRIDFDGDWILNDNWEAADALTSNPLPYVYYSVTSTPTHWYILYAVYHPQDWSDTVFDTEHENDLEGLLVTVYRDGTQYGQLEGAVTVAHTDHYSYTAGGTHFSANAEGIDGSLLLSGGHPMTFQEAKGHGLYAYGGGHVQDGDGIWYYPSKPYLGYETATAPATPSSANPQPTAYYQLIDIFEPGGLWEHRFDSNTFASFGSFRGKDGGTCGDGASCSSNSANAPWGWDDKDDGPVFPGELTFDPAHLVSHYFKTTTSFSRDFDCNPYAVEITLNSLYIASDQDGSNDLSDPYFNLFFSDGRGADSHDGYGDGIVDGDSGAQVSWVWQNPSMSTWHSLAGRMPRNRFYTIKTQAPTFRVRVMDWDSGSGDEWLMSPETYFSENATSGSFTYDFGRSRLSVTLVNAPGR</sequence>
<proteinExistence type="predicted"/>
<organism evidence="2 3">
    <name type="scientific">Archangium lansingense</name>
    <dbReference type="NCBI Taxonomy" id="2995310"/>
    <lineage>
        <taxon>Bacteria</taxon>
        <taxon>Pseudomonadati</taxon>
        <taxon>Myxococcota</taxon>
        <taxon>Myxococcia</taxon>
        <taxon>Myxococcales</taxon>
        <taxon>Cystobacterineae</taxon>
        <taxon>Archangiaceae</taxon>
        <taxon>Archangium</taxon>
    </lineage>
</organism>
<gene>
    <name evidence="2" type="ORF">OV287_35585</name>
</gene>